<evidence type="ECO:0000313" key="3">
    <source>
        <dbReference type="Proteomes" id="UP000214720"/>
    </source>
</evidence>
<reference evidence="3" key="1">
    <citation type="submission" date="2017-01" db="EMBL/GenBank/DDBJ databases">
        <title>Genome Analysis of Deinococcus marmoris KOPRI26562.</title>
        <authorList>
            <person name="Kim J.H."/>
            <person name="Oh H.-M."/>
        </authorList>
    </citation>
    <scope>NUCLEOTIDE SEQUENCE [LARGE SCALE GENOMIC DNA]</scope>
    <source>
        <strain evidence="3">PAMC 26633</strain>
    </source>
</reference>
<dbReference type="AlphaFoldDB" id="A0A226WMC3"/>
<protein>
    <submittedName>
        <fullName evidence="2">Mobile element protein</fullName>
    </submittedName>
</protein>
<dbReference type="EMBL" id="MTHB01000289">
    <property type="protein sequence ID" value="OXC71959.1"/>
    <property type="molecule type" value="Genomic_DNA"/>
</dbReference>
<proteinExistence type="predicted"/>
<evidence type="ECO:0000259" key="1">
    <source>
        <dbReference type="Pfam" id="PF03050"/>
    </source>
</evidence>
<dbReference type="Pfam" id="PF03050">
    <property type="entry name" value="DDE_Tnp_IS66"/>
    <property type="match status" value="1"/>
</dbReference>
<sequence>MGKERFHAEKDGLLSSGLALSAYVTVDDTGARHQGKNGYVTHIGNEHFAWFQSTRSKSRINFLGLLRAGHSDYQINEDALAYMKAQGLSYVFLDALRQHESASFADQCAWQQHLNGLGMNTPRYRNIATEGALLGSLKRHGVAPDLAIISDDAGQFNVMIHGLCWVHAERLVHKLLPLNDQHREDIARVRGEIWSLYADLKDYKQHPTAKRKRELARRFDTVFIQKTLYATLDRLLRRIHMNKSELLLVLERPEVPLHTNGSERDIRDQVKKRKISGGTRSELGRQCRDTFSSLKATCRKLNISFWEYLTDRISCSDQIPLLPHLLEQRIALSA</sequence>
<name>A0A226WMC3_CABSO</name>
<dbReference type="PANTHER" id="PTHR33678">
    <property type="entry name" value="BLL1576 PROTEIN"/>
    <property type="match status" value="1"/>
</dbReference>
<gene>
    <name evidence="2" type="ORF">BSU04_44385</name>
</gene>
<dbReference type="Proteomes" id="UP000214720">
    <property type="component" value="Unassembled WGS sequence"/>
</dbReference>
<dbReference type="PANTHER" id="PTHR33678:SF2">
    <property type="match status" value="1"/>
</dbReference>
<organism evidence="2 3">
    <name type="scientific">Caballeronia sordidicola</name>
    <name type="common">Burkholderia sordidicola</name>
    <dbReference type="NCBI Taxonomy" id="196367"/>
    <lineage>
        <taxon>Bacteria</taxon>
        <taxon>Pseudomonadati</taxon>
        <taxon>Pseudomonadota</taxon>
        <taxon>Betaproteobacteria</taxon>
        <taxon>Burkholderiales</taxon>
        <taxon>Burkholderiaceae</taxon>
        <taxon>Caballeronia</taxon>
    </lineage>
</organism>
<dbReference type="InterPro" id="IPR052344">
    <property type="entry name" value="Transposase-related"/>
</dbReference>
<comment type="caution">
    <text evidence="2">The sequence shown here is derived from an EMBL/GenBank/DDBJ whole genome shotgun (WGS) entry which is preliminary data.</text>
</comment>
<dbReference type="InterPro" id="IPR004291">
    <property type="entry name" value="Transposase_IS66_central"/>
</dbReference>
<accession>A0A226WMC3</accession>
<feature type="domain" description="Transposase IS66 central" evidence="1">
    <location>
        <begin position="159"/>
        <end position="284"/>
    </location>
</feature>
<evidence type="ECO:0000313" key="2">
    <source>
        <dbReference type="EMBL" id="OXC71959.1"/>
    </source>
</evidence>